<feature type="compositionally biased region" description="Polar residues" evidence="1">
    <location>
        <begin position="97"/>
        <end position="110"/>
    </location>
</feature>
<evidence type="ECO:0000256" key="1">
    <source>
        <dbReference type="SAM" id="MobiDB-lite"/>
    </source>
</evidence>
<gene>
    <name evidence="2" type="ORF">PENCOP_c005G00980</name>
</gene>
<keyword evidence="3" id="KW-1185">Reference proteome</keyword>
<evidence type="ECO:0000313" key="2">
    <source>
        <dbReference type="EMBL" id="OQE40816.1"/>
    </source>
</evidence>
<proteinExistence type="predicted"/>
<feature type="region of interest" description="Disordered" evidence="1">
    <location>
        <begin position="88"/>
        <end position="110"/>
    </location>
</feature>
<dbReference type="EMBL" id="MDDG01000005">
    <property type="protein sequence ID" value="OQE40816.1"/>
    <property type="molecule type" value="Genomic_DNA"/>
</dbReference>
<evidence type="ECO:0000313" key="3">
    <source>
        <dbReference type="Proteomes" id="UP000191500"/>
    </source>
</evidence>
<organism evidence="2 3">
    <name type="scientific">Penicillium coprophilum</name>
    <dbReference type="NCBI Taxonomy" id="36646"/>
    <lineage>
        <taxon>Eukaryota</taxon>
        <taxon>Fungi</taxon>
        <taxon>Dikarya</taxon>
        <taxon>Ascomycota</taxon>
        <taxon>Pezizomycotina</taxon>
        <taxon>Eurotiomycetes</taxon>
        <taxon>Eurotiomycetidae</taxon>
        <taxon>Eurotiales</taxon>
        <taxon>Aspergillaceae</taxon>
        <taxon>Penicillium</taxon>
    </lineage>
</organism>
<name>A0A1V6UQX8_9EURO</name>
<accession>A0A1V6UQX8</accession>
<comment type="caution">
    <text evidence="2">The sequence shown here is derived from an EMBL/GenBank/DDBJ whole genome shotgun (WGS) entry which is preliminary data.</text>
</comment>
<sequence length="110" mass="12796">MDIDPFESEEAIKQLKEEYPDPRLEQVELDAHYEDAEMSGNPQRIGHYRGFSRANKRKIGTFWNKSDDFRKVFELMTEDMRQTRDKAWYAHPATAGDTGTQSQPGSRPQS</sequence>
<protein>
    <submittedName>
        <fullName evidence="2">Uncharacterized protein</fullName>
    </submittedName>
</protein>
<dbReference type="Proteomes" id="UP000191500">
    <property type="component" value="Unassembled WGS sequence"/>
</dbReference>
<reference evidence="3" key="1">
    <citation type="journal article" date="2017" name="Nat. Microbiol.">
        <title>Global analysis of biosynthetic gene clusters reveals vast potential of secondary metabolite production in Penicillium species.</title>
        <authorList>
            <person name="Nielsen J.C."/>
            <person name="Grijseels S."/>
            <person name="Prigent S."/>
            <person name="Ji B."/>
            <person name="Dainat J."/>
            <person name="Nielsen K.F."/>
            <person name="Frisvad J.C."/>
            <person name="Workman M."/>
            <person name="Nielsen J."/>
        </authorList>
    </citation>
    <scope>NUCLEOTIDE SEQUENCE [LARGE SCALE GENOMIC DNA]</scope>
    <source>
        <strain evidence="3">IBT 31321</strain>
    </source>
</reference>
<dbReference type="AlphaFoldDB" id="A0A1V6UQX8"/>